<dbReference type="AlphaFoldDB" id="F9Z7B4"/>
<feature type="domain" description="Threonyl/alanyl tRNA synthetase SAD" evidence="4">
    <location>
        <begin position="114"/>
        <end position="156"/>
    </location>
</feature>
<evidence type="ECO:0000259" key="4">
    <source>
        <dbReference type="SMART" id="SM00863"/>
    </source>
</evidence>
<keyword evidence="2" id="KW-0479">Metal-binding</keyword>
<keyword evidence="3" id="KW-0862">Zinc</keyword>
<organism evidence="5 6">
    <name type="scientific">Odoribacter splanchnicus (strain ATCC 29572 / DSM 20712 / CIP 104287 / JCM 15291 / NCTC 10825 / 1651/6)</name>
    <name type="common">Bacteroides splanchnicus</name>
    <dbReference type="NCBI Taxonomy" id="709991"/>
    <lineage>
        <taxon>Bacteria</taxon>
        <taxon>Pseudomonadati</taxon>
        <taxon>Bacteroidota</taxon>
        <taxon>Bacteroidia</taxon>
        <taxon>Bacteroidales</taxon>
        <taxon>Odoribacteraceae</taxon>
        <taxon>Odoribacter</taxon>
    </lineage>
</organism>
<keyword evidence="5" id="KW-0436">Ligase</keyword>
<proteinExistence type="predicted"/>
<comment type="cofactor">
    <cofactor evidence="1">
        <name>Zn(2+)</name>
        <dbReference type="ChEBI" id="CHEBI:29105"/>
    </cofactor>
</comment>
<dbReference type="GO" id="GO:0002161">
    <property type="term" value="F:aminoacyl-tRNA deacylase activity"/>
    <property type="evidence" value="ECO:0007669"/>
    <property type="project" value="UniProtKB-ARBA"/>
</dbReference>
<dbReference type="InterPro" id="IPR012947">
    <property type="entry name" value="tRNA_SAD"/>
</dbReference>
<dbReference type="HOGENOM" id="CLU_1693793_0_0_10"/>
<gene>
    <name evidence="5" type="ordered locus">Odosp_0671</name>
</gene>
<protein>
    <submittedName>
        <fullName evidence="5">Threonyl/alanyl tRNA synthetase SAD</fullName>
    </submittedName>
</protein>
<dbReference type="SUPFAM" id="SSF55186">
    <property type="entry name" value="ThrRS/AlaRS common domain"/>
    <property type="match status" value="1"/>
</dbReference>
<evidence type="ECO:0000313" key="6">
    <source>
        <dbReference type="Proteomes" id="UP000006657"/>
    </source>
</evidence>
<dbReference type="InterPro" id="IPR018163">
    <property type="entry name" value="Thr/Ala-tRNA-synth_IIc_edit"/>
</dbReference>
<dbReference type="GO" id="GO:0043039">
    <property type="term" value="P:tRNA aminoacylation"/>
    <property type="evidence" value="ECO:0007669"/>
    <property type="project" value="InterPro"/>
</dbReference>
<dbReference type="GO" id="GO:0046872">
    <property type="term" value="F:metal ion binding"/>
    <property type="evidence" value="ECO:0007669"/>
    <property type="project" value="UniProtKB-KW"/>
</dbReference>
<evidence type="ECO:0000256" key="3">
    <source>
        <dbReference type="ARBA" id="ARBA00022833"/>
    </source>
</evidence>
<dbReference type="KEGG" id="osp:Odosp_0671"/>
<evidence type="ECO:0000256" key="2">
    <source>
        <dbReference type="ARBA" id="ARBA00022723"/>
    </source>
</evidence>
<dbReference type="PANTHER" id="PTHR43462:SF1">
    <property type="entry name" value="ALANYL-TRNA EDITING PROTEIN AARSD1"/>
    <property type="match status" value="1"/>
</dbReference>
<dbReference type="SMART" id="SM00863">
    <property type="entry name" value="tRNA_SAD"/>
    <property type="match status" value="1"/>
</dbReference>
<sequence length="161" mass="18545">MSLLKNYMEQEIQLNGHNKQEYPPMHTAEHILNQTMIRMFGCERSKNTHIERKKSKCDYILSVEPTAEMITEIENRVNEVIGQDLPVTTCFVTREEVPEGVDLSKLPEDASATLRIVKIGEYDTCACIGQHVGTTAEIGKFKIISWDFESNRLRLRFKLEL</sequence>
<dbReference type="Gene3D" id="3.30.980.10">
    <property type="entry name" value="Threonyl-trna Synthetase, Chain A, domain 2"/>
    <property type="match status" value="1"/>
</dbReference>
<dbReference type="Proteomes" id="UP000006657">
    <property type="component" value="Chromosome"/>
</dbReference>
<name>F9Z7B4_ODOSD</name>
<dbReference type="EMBL" id="CP002544">
    <property type="protein sequence ID" value="ADY31751.1"/>
    <property type="molecule type" value="Genomic_DNA"/>
</dbReference>
<accession>F9Z7B4</accession>
<dbReference type="PANTHER" id="PTHR43462">
    <property type="entry name" value="ALANYL-TRNA EDITING PROTEIN"/>
    <property type="match status" value="1"/>
</dbReference>
<keyword evidence="5" id="KW-0030">Aminoacyl-tRNA synthetase</keyword>
<dbReference type="PaxDb" id="709991-Odosp_0671"/>
<dbReference type="GO" id="GO:0004812">
    <property type="term" value="F:aminoacyl-tRNA ligase activity"/>
    <property type="evidence" value="ECO:0007669"/>
    <property type="project" value="UniProtKB-KW"/>
</dbReference>
<dbReference type="STRING" id="709991.Odosp_0671"/>
<dbReference type="eggNOG" id="COG0013">
    <property type="taxonomic scope" value="Bacteria"/>
</dbReference>
<keyword evidence="6" id="KW-1185">Reference proteome</keyword>
<evidence type="ECO:0000313" key="5">
    <source>
        <dbReference type="EMBL" id="ADY31751.1"/>
    </source>
</evidence>
<dbReference type="InterPro" id="IPR051335">
    <property type="entry name" value="Alanyl-tRNA_Editing_Enzymes"/>
</dbReference>
<evidence type="ECO:0000256" key="1">
    <source>
        <dbReference type="ARBA" id="ARBA00001947"/>
    </source>
</evidence>
<dbReference type="GO" id="GO:0005524">
    <property type="term" value="F:ATP binding"/>
    <property type="evidence" value="ECO:0007669"/>
    <property type="project" value="InterPro"/>
</dbReference>
<dbReference type="Pfam" id="PF07973">
    <property type="entry name" value="tRNA_SAD"/>
    <property type="match status" value="1"/>
</dbReference>
<reference evidence="5 6" key="1">
    <citation type="journal article" date="2011" name="Stand. Genomic Sci.">
        <title>Complete genome sequence of Odoribacter splanchnicus type strain (1651/6).</title>
        <authorList>
            <consortium name="US DOE Joint Genome Institute (JGI-PGF)"/>
            <person name="Goker M."/>
            <person name="Gronow S."/>
            <person name="Zeytun A."/>
            <person name="Nolan M."/>
            <person name="Lucas S."/>
            <person name="Lapidus A."/>
            <person name="Hammon N."/>
            <person name="Deshpande S."/>
            <person name="Cheng J.F."/>
            <person name="Pitluck S."/>
            <person name="Liolios K."/>
            <person name="Pagani I."/>
            <person name="Ivanova N."/>
            <person name="Mavromatis K."/>
            <person name="Ovchinikova G."/>
            <person name="Pati A."/>
            <person name="Tapia R."/>
            <person name="Han C."/>
            <person name="Goodwin L."/>
            <person name="Chen A."/>
            <person name="Palaniappan K."/>
            <person name="Land M."/>
            <person name="Hauser L."/>
            <person name="Jeffries C.D."/>
            <person name="Brambilla E.M."/>
            <person name="Rohde M."/>
            <person name="Detter J.C."/>
            <person name="Woyke T."/>
            <person name="Bristow J."/>
            <person name="Markowitz V."/>
            <person name="Hugenholtz P."/>
            <person name="Eisen J.A."/>
            <person name="Kyrpides N.C."/>
            <person name="Klenk H.P."/>
        </authorList>
    </citation>
    <scope>NUCLEOTIDE SEQUENCE [LARGE SCALE GENOMIC DNA]</scope>
    <source>
        <strain evidence="6">ATCC 29572 / DSM 20712 / JCM 15291 / NCTC 10825 / 1651/6</strain>
    </source>
</reference>